<comment type="caution">
    <text evidence="2">The sequence shown here is derived from an EMBL/GenBank/DDBJ whole genome shotgun (WGS) entry which is preliminary data.</text>
</comment>
<dbReference type="OrthoDB" id="7410755at2"/>
<evidence type="ECO:0000256" key="1">
    <source>
        <dbReference type="SAM" id="MobiDB-lite"/>
    </source>
</evidence>
<name>A0A6I4UWZ2_9SPHN</name>
<feature type="region of interest" description="Disordered" evidence="1">
    <location>
        <begin position="1"/>
        <end position="82"/>
    </location>
</feature>
<evidence type="ECO:0000313" key="2">
    <source>
        <dbReference type="EMBL" id="MXP42269.1"/>
    </source>
</evidence>
<protein>
    <submittedName>
        <fullName evidence="2">Uncharacterized protein</fullName>
    </submittedName>
</protein>
<gene>
    <name evidence="2" type="ORF">GRI75_11525</name>
</gene>
<dbReference type="RefSeq" id="WP_160747119.1">
    <property type="nucleotide sequence ID" value="NZ_WTYK01000006.1"/>
</dbReference>
<keyword evidence="3" id="KW-1185">Reference proteome</keyword>
<evidence type="ECO:0000313" key="3">
    <source>
        <dbReference type="Proteomes" id="UP000469159"/>
    </source>
</evidence>
<organism evidence="2 3">
    <name type="scientific">Croceibacterium soli</name>
    <dbReference type="NCBI Taxonomy" id="1739690"/>
    <lineage>
        <taxon>Bacteria</taxon>
        <taxon>Pseudomonadati</taxon>
        <taxon>Pseudomonadota</taxon>
        <taxon>Alphaproteobacteria</taxon>
        <taxon>Sphingomonadales</taxon>
        <taxon>Erythrobacteraceae</taxon>
        <taxon>Croceibacterium</taxon>
    </lineage>
</organism>
<dbReference type="EMBL" id="WTYK01000006">
    <property type="protein sequence ID" value="MXP42269.1"/>
    <property type="molecule type" value="Genomic_DNA"/>
</dbReference>
<dbReference type="Proteomes" id="UP000469159">
    <property type="component" value="Unassembled WGS sequence"/>
</dbReference>
<sequence length="82" mass="8929">MGEYEPDDSRDVTLSNHQAPGEPPRTGPREDEARARALQDKVSDKDKDTAHNAEGEKEEGFAKREDGSGDVEADESSVPFGN</sequence>
<proteinExistence type="predicted"/>
<dbReference type="AlphaFoldDB" id="A0A6I4UWZ2"/>
<reference evidence="2 3" key="1">
    <citation type="submission" date="2019-12" db="EMBL/GenBank/DDBJ databases">
        <title>Genomic-based taxomic classification of the family Erythrobacteraceae.</title>
        <authorList>
            <person name="Xu L."/>
        </authorList>
    </citation>
    <scope>NUCLEOTIDE SEQUENCE [LARGE SCALE GENOMIC DNA]</scope>
    <source>
        <strain evidence="2 3">MCCC 1K02066</strain>
    </source>
</reference>
<accession>A0A6I4UWZ2</accession>
<feature type="compositionally biased region" description="Basic and acidic residues" evidence="1">
    <location>
        <begin position="27"/>
        <end position="67"/>
    </location>
</feature>